<dbReference type="KEGG" id="gph:GEMMAAP_11155"/>
<proteinExistence type="predicted"/>
<gene>
    <name evidence="1" type="ORF">GEMMAAP_11155</name>
</gene>
<reference evidence="1 2" key="1">
    <citation type="journal article" date="2014" name="Proc. Natl. Acad. Sci. U.S.A.">
        <title>Functional type 2 photosynthetic reaction centers found in the rare bacterial phylum Gemmatimonadetes.</title>
        <authorList>
            <person name="Zeng Y."/>
            <person name="Feng F."/>
            <person name="Medova H."/>
            <person name="Dean J."/>
            <person name="Koblizek M."/>
        </authorList>
    </citation>
    <scope>NUCLEOTIDE SEQUENCE [LARGE SCALE GENOMIC DNA]</scope>
    <source>
        <strain evidence="1 2">AP64</strain>
    </source>
</reference>
<dbReference type="PANTHER" id="PTHR34387">
    <property type="entry name" value="SLR1258 PROTEIN"/>
    <property type="match status" value="1"/>
</dbReference>
<evidence type="ECO:0000313" key="1">
    <source>
        <dbReference type="EMBL" id="AMW05218.1"/>
    </source>
</evidence>
<dbReference type="eggNOG" id="COG2859">
    <property type="taxonomic scope" value="Bacteria"/>
</dbReference>
<reference evidence="1 2" key="2">
    <citation type="journal article" date="2016" name="Environ. Microbiol. Rep.">
        <title>Metagenomic evidence for the presence of phototrophic Gemmatimonadetes bacteria in diverse environments.</title>
        <authorList>
            <person name="Zeng Y."/>
            <person name="Baumbach J."/>
            <person name="Barbosa E.G."/>
            <person name="Azevedo V."/>
            <person name="Zhang C."/>
            <person name="Koblizek M."/>
        </authorList>
    </citation>
    <scope>NUCLEOTIDE SEQUENCE [LARGE SCALE GENOMIC DNA]</scope>
    <source>
        <strain evidence="1 2">AP64</strain>
    </source>
</reference>
<dbReference type="PIRSF" id="PIRSF029033">
    <property type="entry name" value="UCP029033"/>
    <property type="match status" value="1"/>
</dbReference>
<name>A0A143BJL4_9BACT</name>
<dbReference type="Pfam" id="PF04402">
    <property type="entry name" value="SIMPL"/>
    <property type="match status" value="1"/>
</dbReference>
<keyword evidence="2" id="KW-1185">Reference proteome</keyword>
<dbReference type="Gene3D" id="3.30.110.170">
    <property type="entry name" value="Protein of unknown function (DUF541), domain 1"/>
    <property type="match status" value="1"/>
</dbReference>
<dbReference type="OrthoDB" id="9806540at2"/>
<protein>
    <recommendedName>
        <fullName evidence="3">SIMPL domain-containing protein</fullName>
    </recommendedName>
</protein>
<evidence type="ECO:0008006" key="3">
    <source>
        <dbReference type="Google" id="ProtNLM"/>
    </source>
</evidence>
<dbReference type="AlphaFoldDB" id="A0A143BJL4"/>
<dbReference type="EMBL" id="CP011454">
    <property type="protein sequence ID" value="AMW05218.1"/>
    <property type="molecule type" value="Genomic_DNA"/>
</dbReference>
<dbReference type="InterPro" id="IPR052022">
    <property type="entry name" value="26kDa_periplasmic_antigen"/>
</dbReference>
<accession>A0A143BJL4</accession>
<dbReference type="STRING" id="1379270.GEMMAAP_11155"/>
<sequence>MSESIAPRSLAAALILALGVAGGGWLAGAGFARMRTADRTVSVKGVSEREAKADLAIWPLRLVATDDDLGRANAALERNVQQVRAFLRDNGLDSTAAEITVQEFRVEDARTMGGYSNTARYIIRQTLVVRSANVNQVQVASQRVPELVRNGVVLSSGQEYGGGGPTFVFTKLNDLKPAMIAEATARAREGAEQFAKDARSALSGIRTASQGVFEILPRDQAAGISEESQVIKRVRVVTTVVYGLND</sequence>
<dbReference type="Proteomes" id="UP000076404">
    <property type="component" value="Chromosome"/>
</dbReference>
<organism evidence="1 2">
    <name type="scientific">Gemmatimonas phototrophica</name>
    <dbReference type="NCBI Taxonomy" id="1379270"/>
    <lineage>
        <taxon>Bacteria</taxon>
        <taxon>Pseudomonadati</taxon>
        <taxon>Gemmatimonadota</taxon>
        <taxon>Gemmatimonadia</taxon>
        <taxon>Gemmatimonadales</taxon>
        <taxon>Gemmatimonadaceae</taxon>
        <taxon>Gemmatimonas</taxon>
    </lineage>
</organism>
<dbReference type="PANTHER" id="PTHR34387:SF2">
    <property type="entry name" value="SLR1258 PROTEIN"/>
    <property type="match status" value="1"/>
</dbReference>
<dbReference type="Gene3D" id="3.30.70.2970">
    <property type="entry name" value="Protein of unknown function (DUF541), domain 2"/>
    <property type="match status" value="1"/>
</dbReference>
<dbReference type="GO" id="GO:0006974">
    <property type="term" value="P:DNA damage response"/>
    <property type="evidence" value="ECO:0007669"/>
    <property type="project" value="TreeGrafter"/>
</dbReference>
<dbReference type="InterPro" id="IPR016907">
    <property type="entry name" value="UCP029033"/>
</dbReference>
<dbReference type="RefSeq" id="WP_026849692.1">
    <property type="nucleotide sequence ID" value="NZ_CP011454.1"/>
</dbReference>
<dbReference type="InterPro" id="IPR007497">
    <property type="entry name" value="SIMPL/DUF541"/>
</dbReference>
<evidence type="ECO:0000313" key="2">
    <source>
        <dbReference type="Proteomes" id="UP000076404"/>
    </source>
</evidence>